<feature type="region of interest" description="Disordered" evidence="1">
    <location>
        <begin position="1"/>
        <end position="27"/>
    </location>
</feature>
<keyword evidence="2" id="KW-1133">Transmembrane helix</keyword>
<protein>
    <submittedName>
        <fullName evidence="3">Uncharacterized protein</fullName>
    </submittedName>
</protein>
<feature type="transmembrane region" description="Helical" evidence="2">
    <location>
        <begin position="69"/>
        <end position="89"/>
    </location>
</feature>
<evidence type="ECO:0000256" key="2">
    <source>
        <dbReference type="SAM" id="Phobius"/>
    </source>
</evidence>
<keyword evidence="2" id="KW-0472">Membrane</keyword>
<keyword evidence="2" id="KW-0812">Transmembrane</keyword>
<accession>A0A2W5UT82</accession>
<organism evidence="3 4">
    <name type="scientific">Corynebacterium kroppenstedtii</name>
    <dbReference type="NCBI Taxonomy" id="161879"/>
    <lineage>
        <taxon>Bacteria</taxon>
        <taxon>Bacillati</taxon>
        <taxon>Actinomycetota</taxon>
        <taxon>Actinomycetes</taxon>
        <taxon>Mycobacteriales</taxon>
        <taxon>Corynebacteriaceae</taxon>
        <taxon>Corynebacterium</taxon>
    </lineage>
</organism>
<evidence type="ECO:0000313" key="3">
    <source>
        <dbReference type="EMBL" id="PZR06494.1"/>
    </source>
</evidence>
<reference evidence="3 4" key="1">
    <citation type="submission" date="2017-08" db="EMBL/GenBank/DDBJ databases">
        <title>Infants hospitalized years apart are colonized by the same room-sourced microbial strains.</title>
        <authorList>
            <person name="Brooks B."/>
            <person name="Olm M.R."/>
            <person name="Firek B.A."/>
            <person name="Baker R."/>
            <person name="Thomas B.C."/>
            <person name="Morowitz M.J."/>
            <person name="Banfield J.F."/>
        </authorList>
    </citation>
    <scope>NUCLEOTIDE SEQUENCE [LARGE SCALE GENOMIC DNA]</scope>
    <source>
        <strain evidence="3">S2_003_000_R1_3</strain>
    </source>
</reference>
<dbReference type="EMBL" id="QFRA01000002">
    <property type="protein sequence ID" value="PZR06494.1"/>
    <property type="molecule type" value="Genomic_DNA"/>
</dbReference>
<evidence type="ECO:0000313" key="4">
    <source>
        <dbReference type="Proteomes" id="UP000249432"/>
    </source>
</evidence>
<feature type="compositionally biased region" description="Basic and acidic residues" evidence="1">
    <location>
        <begin position="9"/>
        <end position="23"/>
    </location>
</feature>
<comment type="caution">
    <text evidence="3">The sequence shown here is derived from an EMBL/GenBank/DDBJ whole genome shotgun (WGS) entry which is preliminary data.</text>
</comment>
<evidence type="ECO:0000256" key="1">
    <source>
        <dbReference type="SAM" id="MobiDB-lite"/>
    </source>
</evidence>
<feature type="transmembrane region" description="Helical" evidence="2">
    <location>
        <begin position="95"/>
        <end position="114"/>
    </location>
</feature>
<dbReference type="RefSeq" id="WP_303734054.1">
    <property type="nucleotide sequence ID" value="NZ_CAKZHK010000001.1"/>
</dbReference>
<name>A0A2W5UT82_9CORY</name>
<sequence length="272" mass="30227">MGISSAQSEVHRSPERADGKDESSTATLMKTVVPYADRWCPELPEPREIPVDQPPEAPRSPQQPLFRRLLPLVMVVAVLGMVAIMVVSGNAANPMTYLFPLIMVASMVGMVTGNQAQSVDERRRVYLRHIDRCRRESREDAEQQRSMMEFVDPDPHTLTLFVGSNRMWERGRYDDDFAHVRIGTASQRARTHVSIGETNAVEDIDPICALALRRALRESLVLSDVPVCLALGDFSTVYIGGSDGRKVVRSLLAQLVTLHGPEAVRIMVCGHP</sequence>
<gene>
    <name evidence="3" type="ORF">DI525_01620</name>
</gene>
<dbReference type="Proteomes" id="UP000249432">
    <property type="component" value="Unassembled WGS sequence"/>
</dbReference>
<proteinExistence type="predicted"/>
<dbReference type="AlphaFoldDB" id="A0A2W5UT82"/>